<evidence type="ECO:0000256" key="9">
    <source>
        <dbReference type="RuleBase" id="RU003946"/>
    </source>
</evidence>
<feature type="region of interest" description="Disordered" evidence="10">
    <location>
        <begin position="176"/>
        <end position="217"/>
    </location>
</feature>
<dbReference type="PROSITE" id="PS00123">
    <property type="entry name" value="ALKALINE_PHOSPHATASE"/>
    <property type="match status" value="1"/>
</dbReference>
<organism evidence="11 12">
    <name type="scientific">Paludifilum halophilum</name>
    <dbReference type="NCBI Taxonomy" id="1642702"/>
    <lineage>
        <taxon>Bacteria</taxon>
        <taxon>Bacillati</taxon>
        <taxon>Bacillota</taxon>
        <taxon>Bacilli</taxon>
        <taxon>Bacillales</taxon>
        <taxon>Thermoactinomycetaceae</taxon>
        <taxon>Paludifilum</taxon>
    </lineage>
</organism>
<accession>A0A235BCG0</accession>
<keyword evidence="12" id="KW-1185">Reference proteome</keyword>
<dbReference type="PANTHER" id="PTHR11596">
    <property type="entry name" value="ALKALINE PHOSPHATASE"/>
    <property type="match status" value="1"/>
</dbReference>
<evidence type="ECO:0000256" key="6">
    <source>
        <dbReference type="ARBA" id="ARBA00022842"/>
    </source>
</evidence>
<evidence type="ECO:0000313" key="11">
    <source>
        <dbReference type="EMBL" id="OYD09968.1"/>
    </source>
</evidence>
<dbReference type="InterPro" id="IPR001952">
    <property type="entry name" value="Alkaline_phosphatase"/>
</dbReference>
<keyword evidence="3 8" id="KW-0479">Metal-binding</keyword>
<keyword evidence="5 8" id="KW-0862">Zinc</keyword>
<dbReference type="PANTHER" id="PTHR11596:SF5">
    <property type="entry name" value="ALKALINE PHOSPHATASE"/>
    <property type="match status" value="1"/>
</dbReference>
<dbReference type="InterPro" id="IPR017850">
    <property type="entry name" value="Alkaline_phosphatase_core_sf"/>
</dbReference>
<dbReference type="Gene3D" id="3.40.720.10">
    <property type="entry name" value="Alkaline Phosphatase, subunit A"/>
    <property type="match status" value="1"/>
</dbReference>
<dbReference type="EMBL" id="NOWF01000001">
    <property type="protein sequence ID" value="OYD09968.1"/>
    <property type="molecule type" value="Genomic_DNA"/>
</dbReference>
<keyword evidence="6 8" id="KW-0460">Magnesium</keyword>
<keyword evidence="2" id="KW-0597">Phosphoprotein</keyword>
<keyword evidence="4" id="KW-0378">Hydrolase</keyword>
<feature type="binding site" evidence="8">
    <location>
        <position position="147"/>
    </location>
    <ligand>
        <name>Mg(2+)</name>
        <dbReference type="ChEBI" id="CHEBI:18420"/>
    </ligand>
</feature>
<name>A0A235BCG0_9BACL</name>
<evidence type="ECO:0000256" key="7">
    <source>
        <dbReference type="PIRSR" id="PIRSR601952-1"/>
    </source>
</evidence>
<dbReference type="GO" id="GO:0004035">
    <property type="term" value="F:alkaline phosphatase activity"/>
    <property type="evidence" value="ECO:0007669"/>
    <property type="project" value="TreeGrafter"/>
</dbReference>
<feature type="region of interest" description="Disordered" evidence="10">
    <location>
        <begin position="341"/>
        <end position="364"/>
    </location>
</feature>
<dbReference type="InterPro" id="IPR018299">
    <property type="entry name" value="Alkaline_phosphatase_AS"/>
</dbReference>
<dbReference type="SMART" id="SM00098">
    <property type="entry name" value="alkPPc"/>
    <property type="match status" value="1"/>
</dbReference>
<evidence type="ECO:0000256" key="3">
    <source>
        <dbReference type="ARBA" id="ARBA00022723"/>
    </source>
</evidence>
<feature type="binding site" evidence="8">
    <location>
        <position position="337"/>
    </location>
    <ligand>
        <name>Zn(2+)</name>
        <dbReference type="ChEBI" id="CHEBI:29105"/>
        <label>2</label>
    </ligand>
</feature>
<dbReference type="PRINTS" id="PR00113">
    <property type="entry name" value="ALKPHPHTASE"/>
</dbReference>
<feature type="binding site" evidence="8">
    <location>
        <position position="48"/>
    </location>
    <ligand>
        <name>Mg(2+)</name>
        <dbReference type="ChEBI" id="CHEBI:18420"/>
    </ligand>
</feature>
<comment type="cofactor">
    <cofactor evidence="8">
        <name>Zn(2+)</name>
        <dbReference type="ChEBI" id="CHEBI:29105"/>
    </cofactor>
    <text evidence="8">Binds 2 Zn(2+) ions.</text>
</comment>
<dbReference type="RefSeq" id="WP_094263068.1">
    <property type="nucleotide sequence ID" value="NZ_NOWF01000001.1"/>
</dbReference>
<evidence type="ECO:0000256" key="5">
    <source>
        <dbReference type="ARBA" id="ARBA00022833"/>
    </source>
</evidence>
<evidence type="ECO:0000256" key="1">
    <source>
        <dbReference type="ARBA" id="ARBA00005984"/>
    </source>
</evidence>
<feature type="binding site" evidence="8">
    <location>
        <position position="385"/>
    </location>
    <ligand>
        <name>Zn(2+)</name>
        <dbReference type="ChEBI" id="CHEBI:29105"/>
        <label>2</label>
    </ligand>
</feature>
<evidence type="ECO:0000256" key="10">
    <source>
        <dbReference type="SAM" id="MobiDB-lite"/>
    </source>
</evidence>
<feature type="binding site" evidence="8">
    <location>
        <position position="336"/>
    </location>
    <ligand>
        <name>Zn(2+)</name>
        <dbReference type="ChEBI" id="CHEBI:29105"/>
        <label>2</label>
    </ligand>
</feature>
<reference evidence="11 12" key="1">
    <citation type="submission" date="2017-07" db="EMBL/GenBank/DDBJ databases">
        <title>The genome sequence of Paludifilum halophilum highlights mechanisms for microbial adaptation to high salt environemnts.</title>
        <authorList>
            <person name="Belbahri L."/>
        </authorList>
    </citation>
    <scope>NUCLEOTIDE SEQUENCE [LARGE SCALE GENOMIC DNA]</scope>
    <source>
        <strain evidence="11 12">DSM 102817</strain>
    </source>
</reference>
<dbReference type="Proteomes" id="UP000215459">
    <property type="component" value="Unassembled WGS sequence"/>
</dbReference>
<feature type="active site" description="Phosphoserine intermediate" evidence="7">
    <location>
        <position position="94"/>
    </location>
</feature>
<dbReference type="Pfam" id="PF00245">
    <property type="entry name" value="Alk_phosphatase"/>
    <property type="match status" value="2"/>
</dbReference>
<comment type="similarity">
    <text evidence="1 9">Belongs to the alkaline phosphatase family.</text>
</comment>
<evidence type="ECO:0000256" key="8">
    <source>
        <dbReference type="PIRSR" id="PIRSR601952-2"/>
    </source>
</evidence>
<gene>
    <name evidence="11" type="ORF">CHM34_01375</name>
</gene>
<dbReference type="CDD" id="cd16012">
    <property type="entry name" value="ALP"/>
    <property type="match status" value="1"/>
</dbReference>
<comment type="caution">
    <text evidence="11">The sequence shown here is derived from an EMBL/GenBank/DDBJ whole genome shotgun (WGS) entry which is preliminary data.</text>
</comment>
<feature type="binding site" evidence="8">
    <location>
        <position position="294"/>
    </location>
    <ligand>
        <name>Zn(2+)</name>
        <dbReference type="ChEBI" id="CHEBI:29105"/>
        <label>2</label>
    </ligand>
</feature>
<sequence length="423" mass="45654">MNKKVWVGGILAAIVVVSLSLAQIWADQEKNPKKQKPEAKNVILMIGDGMGEAQRHAIRLSSVGIQGEMAMDSMPYTGTVRTHSAEPEGLVTDSAAAATAMATGVKTYNGAIGVDRNKKEVKTVLEKASQMGKATGLVTTSQVTDGTPAAFASHTESRDDQSKIALQYLEQSQPDVILGGGENHWYPKGNPGKYEDDSENDPPGESKGTEGNLVKKAENQGYQYVSNREEMQDAKGTKLLGLFANEEMFKADSTDEENVYDPVVPLPEMTQKALQTLSKNKKGFFLIVEEQGMDSFGHVNDAGNTIKSGQQFDRSVALAKSFAKESGDTLVIVTGDHETGGFTIEKSDDPEYPDESGDGISKEDGPFPVAKSDQEFIVDWTTQLHTGVDVPLTAMGPGAELLIGVYENTHIHDVILKVMKEPN</sequence>
<dbReference type="OrthoDB" id="9794455at2"/>
<feature type="binding site" evidence="8">
    <location>
        <position position="145"/>
    </location>
    <ligand>
        <name>Mg(2+)</name>
        <dbReference type="ChEBI" id="CHEBI:18420"/>
    </ligand>
</feature>
<dbReference type="SUPFAM" id="SSF53649">
    <property type="entry name" value="Alkaline phosphatase-like"/>
    <property type="match status" value="1"/>
</dbReference>
<evidence type="ECO:0000256" key="4">
    <source>
        <dbReference type="ARBA" id="ARBA00022801"/>
    </source>
</evidence>
<feature type="binding site" evidence="8">
    <location>
        <position position="298"/>
    </location>
    <ligand>
        <name>Zn(2+)</name>
        <dbReference type="ChEBI" id="CHEBI:29105"/>
        <label>2</label>
    </ligand>
</feature>
<dbReference type="GO" id="GO:0046872">
    <property type="term" value="F:metal ion binding"/>
    <property type="evidence" value="ECO:0007669"/>
    <property type="project" value="UniProtKB-KW"/>
</dbReference>
<proteinExistence type="inferred from homology"/>
<comment type="cofactor">
    <cofactor evidence="8">
        <name>Mg(2+)</name>
        <dbReference type="ChEBI" id="CHEBI:18420"/>
    </cofactor>
    <text evidence="8">Binds 1 Mg(2+) ion.</text>
</comment>
<evidence type="ECO:0000256" key="2">
    <source>
        <dbReference type="ARBA" id="ARBA00022553"/>
    </source>
</evidence>
<feature type="binding site" evidence="8">
    <location>
        <position position="289"/>
    </location>
    <ligand>
        <name>Mg(2+)</name>
        <dbReference type="ChEBI" id="CHEBI:18420"/>
    </ligand>
</feature>
<dbReference type="AlphaFoldDB" id="A0A235BCG0"/>
<evidence type="ECO:0000313" key="12">
    <source>
        <dbReference type="Proteomes" id="UP000215459"/>
    </source>
</evidence>
<feature type="binding site" evidence="8">
    <location>
        <position position="48"/>
    </location>
    <ligand>
        <name>Zn(2+)</name>
        <dbReference type="ChEBI" id="CHEBI:29105"/>
        <label>2</label>
    </ligand>
</feature>
<protein>
    <submittedName>
        <fullName evidence="11">Alkaline phosphatase</fullName>
    </submittedName>
</protein>